<dbReference type="InterPro" id="IPR027275">
    <property type="entry name" value="PRC-brl_dom"/>
</dbReference>
<dbReference type="Pfam" id="PF05239">
    <property type="entry name" value="PRC"/>
    <property type="match status" value="1"/>
</dbReference>
<dbReference type="PANTHER" id="PTHR36505">
    <property type="entry name" value="BLR1072 PROTEIN"/>
    <property type="match status" value="1"/>
</dbReference>
<dbReference type="STRING" id="198092.SAMN02745194_01871"/>
<evidence type="ECO:0000313" key="4">
    <source>
        <dbReference type="EMBL" id="SHJ15438.1"/>
    </source>
</evidence>
<keyword evidence="5" id="KW-1185">Reference proteome</keyword>
<feature type="region of interest" description="Disordered" evidence="1">
    <location>
        <begin position="29"/>
        <end position="56"/>
    </location>
</feature>
<dbReference type="PANTHER" id="PTHR36505:SF1">
    <property type="entry name" value="BLR1072 PROTEIN"/>
    <property type="match status" value="1"/>
</dbReference>
<name>A0A1M6GZT0_9PROT</name>
<evidence type="ECO:0000313" key="5">
    <source>
        <dbReference type="Proteomes" id="UP000184387"/>
    </source>
</evidence>
<evidence type="ECO:0000256" key="1">
    <source>
        <dbReference type="SAM" id="MobiDB-lite"/>
    </source>
</evidence>
<dbReference type="InterPro" id="IPR011033">
    <property type="entry name" value="PRC_barrel-like_sf"/>
</dbReference>
<proteinExistence type="predicted"/>
<feature type="chain" id="PRO_5012454983" evidence="2">
    <location>
        <begin position="30"/>
        <end position="179"/>
    </location>
</feature>
<dbReference type="Gene3D" id="2.30.30.240">
    <property type="entry name" value="PRC-barrel domain"/>
    <property type="match status" value="1"/>
</dbReference>
<organism evidence="4 5">
    <name type="scientific">Muricoccus roseus</name>
    <dbReference type="NCBI Taxonomy" id="198092"/>
    <lineage>
        <taxon>Bacteria</taxon>
        <taxon>Pseudomonadati</taxon>
        <taxon>Pseudomonadota</taxon>
        <taxon>Alphaproteobacteria</taxon>
        <taxon>Acetobacterales</taxon>
        <taxon>Roseomonadaceae</taxon>
        <taxon>Muricoccus</taxon>
    </lineage>
</organism>
<protein>
    <submittedName>
        <fullName evidence="4">PRC-barrel domain-containing protein</fullName>
    </submittedName>
</protein>
<dbReference type="Proteomes" id="UP000184387">
    <property type="component" value="Unassembled WGS sequence"/>
</dbReference>
<evidence type="ECO:0000256" key="2">
    <source>
        <dbReference type="SAM" id="SignalP"/>
    </source>
</evidence>
<feature type="compositionally biased region" description="Basic and acidic residues" evidence="1">
    <location>
        <begin position="45"/>
        <end position="55"/>
    </location>
</feature>
<reference evidence="4 5" key="1">
    <citation type="submission" date="2016-11" db="EMBL/GenBank/DDBJ databases">
        <authorList>
            <person name="Jaros S."/>
            <person name="Januszkiewicz K."/>
            <person name="Wedrychowicz H."/>
        </authorList>
    </citation>
    <scope>NUCLEOTIDE SEQUENCE [LARGE SCALE GENOMIC DNA]</scope>
    <source>
        <strain evidence="4 5">DSM 14916</strain>
    </source>
</reference>
<evidence type="ECO:0000259" key="3">
    <source>
        <dbReference type="Pfam" id="PF05239"/>
    </source>
</evidence>
<dbReference type="AlphaFoldDB" id="A0A1M6GZT0"/>
<dbReference type="OrthoDB" id="8021018at2"/>
<feature type="signal peptide" evidence="2">
    <location>
        <begin position="1"/>
        <end position="29"/>
    </location>
</feature>
<feature type="domain" description="PRC-barrel" evidence="3">
    <location>
        <begin position="56"/>
        <end position="109"/>
    </location>
</feature>
<dbReference type="EMBL" id="FQZF01000009">
    <property type="protein sequence ID" value="SHJ15438.1"/>
    <property type="molecule type" value="Genomic_DNA"/>
</dbReference>
<feature type="region of interest" description="Disordered" evidence="1">
    <location>
        <begin position="142"/>
        <end position="179"/>
    </location>
</feature>
<accession>A0A1M6GZT0</accession>
<feature type="compositionally biased region" description="Pro residues" evidence="1">
    <location>
        <begin position="143"/>
        <end position="173"/>
    </location>
</feature>
<dbReference type="SUPFAM" id="SSF50346">
    <property type="entry name" value="PRC-barrel domain"/>
    <property type="match status" value="1"/>
</dbReference>
<gene>
    <name evidence="4" type="ORF">SAMN02745194_01871</name>
</gene>
<keyword evidence="2" id="KW-0732">Signal</keyword>
<sequence>MRCLPPCRARHLTFRLALAMSGLAVPALAQDTPPPAAQPAARSPAAREELPREASQRVIGREVTGPSGDVVGRIVNVLLDDNGQPRAAVLDYGGFLGVGRRRVAVAWRTLRFSPEIVRLELTRDQMRAFPDYKDGEPVVVAAPPVPEAAPEPVPAGPEPAAPGTPQPPTPPGADPARSN</sequence>
<dbReference type="RefSeq" id="WP_073133911.1">
    <property type="nucleotide sequence ID" value="NZ_FQZF01000009.1"/>
</dbReference>